<dbReference type="InterPro" id="IPR011990">
    <property type="entry name" value="TPR-like_helical_dom_sf"/>
</dbReference>
<evidence type="ECO:0000256" key="3">
    <source>
        <dbReference type="ARBA" id="ARBA00023180"/>
    </source>
</evidence>
<name>H2ZBL8_CIOSA</name>
<dbReference type="HOGENOM" id="CLU_1207164_0_0_1"/>
<dbReference type="GO" id="GO:0030199">
    <property type="term" value="P:collagen fibril organization"/>
    <property type="evidence" value="ECO:0007669"/>
    <property type="project" value="TreeGrafter"/>
</dbReference>
<protein>
    <recommendedName>
        <fullName evidence="4">Leprecan-like alpha-helical domain-containing protein</fullName>
    </recommendedName>
</protein>
<evidence type="ECO:0000256" key="2">
    <source>
        <dbReference type="ARBA" id="ARBA00022729"/>
    </source>
</evidence>
<dbReference type="GeneTree" id="ENSGT00940000153814"/>
<keyword evidence="3" id="KW-0325">Glycoprotein</keyword>
<sequence>MNNALENYKLLKAGIQDCSLSCSPKQPSNKGSIDTIKEQAMCIHKCEEEKFGKPESLFRVSDEVKQNFKSMKPYQYLQYAYFKNGELAKSVAATFTYASYDPENKMMRDNLEYYQKHENVTDDMFVNLEPISFIDDYDHGIQAYNHEDYKEAVAFFEKALSKYYQVENECRAHCEMEFDPGSEYKDEATNFHRQITDHYRSVLECYMKCPNEAARVNNESYVRNFVPKIY</sequence>
<evidence type="ECO:0000313" key="6">
    <source>
        <dbReference type="Proteomes" id="UP000007875"/>
    </source>
</evidence>
<dbReference type="Proteomes" id="UP000007875">
    <property type="component" value="Unassembled WGS sequence"/>
</dbReference>
<organism evidence="5 6">
    <name type="scientific">Ciona savignyi</name>
    <name type="common">Pacific transparent sea squirt</name>
    <dbReference type="NCBI Taxonomy" id="51511"/>
    <lineage>
        <taxon>Eukaryota</taxon>
        <taxon>Metazoa</taxon>
        <taxon>Chordata</taxon>
        <taxon>Tunicata</taxon>
        <taxon>Ascidiacea</taxon>
        <taxon>Phlebobranchia</taxon>
        <taxon>Cionidae</taxon>
        <taxon>Ciona</taxon>
    </lineage>
</organism>
<keyword evidence="6" id="KW-1185">Reference proteome</keyword>
<keyword evidence="2" id="KW-0732">Signal</keyword>
<comment type="similarity">
    <text evidence="1">Belongs to the leprecan family.</text>
</comment>
<dbReference type="InterPro" id="IPR052284">
    <property type="entry name" value="Collagen_mod_leprecan"/>
</dbReference>
<dbReference type="PANTHER" id="PTHR13986:SF8">
    <property type="entry name" value="PROLYL 3-HYDROXYLASE 1-LIKE PROTEIN"/>
    <property type="match status" value="1"/>
</dbReference>
<proteinExistence type="inferred from homology"/>
<dbReference type="PANTHER" id="PTHR13986">
    <property type="entry name" value="PROTEIN LYSINE HYDROXYLATION COMPLEX COMPONENT"/>
    <property type="match status" value="1"/>
</dbReference>
<dbReference type="Gene3D" id="1.25.40.10">
    <property type="entry name" value="Tetratricopeptide repeat domain"/>
    <property type="match status" value="1"/>
</dbReference>
<dbReference type="Ensembl" id="ENSCSAVT00000015157.1">
    <property type="protein sequence ID" value="ENSCSAVP00000014983.1"/>
    <property type="gene ID" value="ENSCSAVG00000008773.1"/>
</dbReference>
<dbReference type="GO" id="GO:0005518">
    <property type="term" value="F:collagen binding"/>
    <property type="evidence" value="ECO:0007669"/>
    <property type="project" value="TreeGrafter"/>
</dbReference>
<dbReference type="Pfam" id="PF23557">
    <property type="entry name" value="TPR_leprecan"/>
    <property type="match status" value="1"/>
</dbReference>
<dbReference type="InterPro" id="IPR056585">
    <property type="entry name" value="Leprecan_dom"/>
</dbReference>
<evidence type="ECO:0000256" key="1">
    <source>
        <dbReference type="ARBA" id="ARBA00006487"/>
    </source>
</evidence>
<dbReference type="AlphaFoldDB" id="H2ZBL8"/>
<dbReference type="OMA" id="DQEMHRL"/>
<reference evidence="5" key="2">
    <citation type="submission" date="2025-08" db="UniProtKB">
        <authorList>
            <consortium name="Ensembl"/>
        </authorList>
    </citation>
    <scope>IDENTIFICATION</scope>
</reference>
<reference evidence="5" key="3">
    <citation type="submission" date="2025-09" db="UniProtKB">
        <authorList>
            <consortium name="Ensembl"/>
        </authorList>
    </citation>
    <scope>IDENTIFICATION</scope>
</reference>
<evidence type="ECO:0000259" key="4">
    <source>
        <dbReference type="Pfam" id="PF23557"/>
    </source>
</evidence>
<accession>H2ZBL8</accession>
<reference evidence="6" key="1">
    <citation type="submission" date="2003-08" db="EMBL/GenBank/DDBJ databases">
        <authorList>
            <person name="Birren B."/>
            <person name="Nusbaum C."/>
            <person name="Abebe A."/>
            <person name="Abouelleil A."/>
            <person name="Adekoya E."/>
            <person name="Ait-zahra M."/>
            <person name="Allen N."/>
            <person name="Allen T."/>
            <person name="An P."/>
            <person name="Anderson M."/>
            <person name="Anderson S."/>
            <person name="Arachchi H."/>
            <person name="Armbruster J."/>
            <person name="Bachantsang P."/>
            <person name="Baldwin J."/>
            <person name="Barry A."/>
            <person name="Bayul T."/>
            <person name="Blitshsteyn B."/>
            <person name="Bloom T."/>
            <person name="Blye J."/>
            <person name="Boguslavskiy L."/>
            <person name="Borowsky M."/>
            <person name="Boukhgalter B."/>
            <person name="Brunache A."/>
            <person name="Butler J."/>
            <person name="Calixte N."/>
            <person name="Calvo S."/>
            <person name="Camarata J."/>
            <person name="Campo K."/>
            <person name="Chang J."/>
            <person name="Cheshatsang Y."/>
            <person name="Citroen M."/>
            <person name="Collymore A."/>
            <person name="Considine T."/>
            <person name="Cook A."/>
            <person name="Cooke P."/>
            <person name="Corum B."/>
            <person name="Cuomo C."/>
            <person name="David R."/>
            <person name="Dawoe T."/>
            <person name="Degray S."/>
            <person name="Dodge S."/>
            <person name="Dooley K."/>
            <person name="Dorje P."/>
            <person name="Dorjee K."/>
            <person name="Dorris L."/>
            <person name="Duffey N."/>
            <person name="Dupes A."/>
            <person name="Elkins T."/>
            <person name="Engels R."/>
            <person name="Erickson J."/>
            <person name="Farina A."/>
            <person name="Faro S."/>
            <person name="Ferreira P."/>
            <person name="Fischer H."/>
            <person name="Fitzgerald M."/>
            <person name="Foley K."/>
            <person name="Gage D."/>
            <person name="Galagan J."/>
            <person name="Gearin G."/>
            <person name="Gnerre S."/>
            <person name="Gnirke A."/>
            <person name="Goyette A."/>
            <person name="Graham J."/>
            <person name="Grandbois E."/>
            <person name="Gyaltsen K."/>
            <person name="Hafez N."/>
            <person name="Hagopian D."/>
            <person name="Hagos B."/>
            <person name="Hall J."/>
            <person name="Hatcher B."/>
            <person name="Heller A."/>
            <person name="Higgins H."/>
            <person name="Honan T."/>
            <person name="Horn A."/>
            <person name="Houde N."/>
            <person name="Hughes L."/>
            <person name="Hulme W."/>
            <person name="Husby E."/>
            <person name="Iliev I."/>
            <person name="Jaffe D."/>
            <person name="Jones C."/>
            <person name="Kamal M."/>
            <person name="Kamat A."/>
            <person name="Kamvysselis M."/>
            <person name="Karlsson E."/>
            <person name="Kells C."/>
            <person name="Kieu A."/>
            <person name="Kisner P."/>
            <person name="Kodira C."/>
            <person name="Kulbokas E."/>
            <person name="Labutti K."/>
            <person name="Lama D."/>
            <person name="Landers T."/>
            <person name="Leger J."/>
            <person name="Levine S."/>
            <person name="Lewis D."/>
            <person name="Lewis T."/>
            <person name="Lindblad-toh K."/>
            <person name="Liu X."/>
            <person name="Lokyitsang T."/>
            <person name="Lokyitsang Y."/>
            <person name="Lucien O."/>
            <person name="Lui A."/>
            <person name="Ma L.J."/>
            <person name="Mabbitt R."/>
            <person name="Macdonald J."/>
            <person name="Maclean C."/>
            <person name="Major J."/>
            <person name="Manning J."/>
            <person name="Marabella R."/>
            <person name="Maru K."/>
            <person name="Matthews C."/>
            <person name="Mauceli E."/>
            <person name="Mccarthy M."/>
            <person name="Mcdonough S."/>
            <person name="Mcghee T."/>
            <person name="Meldrim J."/>
            <person name="Meneus L."/>
            <person name="Mesirov J."/>
            <person name="Mihalev A."/>
            <person name="Mihova T."/>
            <person name="Mikkelsen T."/>
            <person name="Mlenga V."/>
            <person name="Moru K."/>
            <person name="Mozes J."/>
            <person name="Mulrain L."/>
            <person name="Munson G."/>
            <person name="Naylor J."/>
            <person name="Newes C."/>
            <person name="Nguyen C."/>
            <person name="Nguyen N."/>
            <person name="Nguyen T."/>
            <person name="Nicol R."/>
            <person name="Nielsen C."/>
            <person name="Nizzari M."/>
            <person name="Norbu C."/>
            <person name="Norbu N."/>
            <person name="O'donnell P."/>
            <person name="Okoawo O."/>
            <person name="O'leary S."/>
            <person name="Omotosho B."/>
            <person name="O'neill K."/>
            <person name="Osman S."/>
            <person name="Parker S."/>
            <person name="Perrin D."/>
            <person name="Phunkhang P."/>
            <person name="Piqani B."/>
            <person name="Purcell S."/>
            <person name="Rachupka T."/>
            <person name="Ramasamy U."/>
            <person name="Rameau R."/>
            <person name="Ray V."/>
            <person name="Raymond C."/>
            <person name="Retta R."/>
            <person name="Richardson S."/>
            <person name="Rise C."/>
            <person name="Rodriguez J."/>
            <person name="Rogers J."/>
            <person name="Rogov P."/>
            <person name="Rutman M."/>
            <person name="Schupbach R."/>
            <person name="Seaman C."/>
            <person name="Settipalli S."/>
            <person name="Sharpe T."/>
            <person name="Sheridan J."/>
            <person name="Sherpa N."/>
            <person name="Shi J."/>
            <person name="Smirnov S."/>
            <person name="Smith C."/>
            <person name="Sougnez C."/>
            <person name="Spencer B."/>
            <person name="Stalker J."/>
            <person name="Stange-thomann N."/>
            <person name="Stavropoulos S."/>
            <person name="Stetson K."/>
            <person name="Stone C."/>
            <person name="Stone S."/>
            <person name="Stubbs M."/>
            <person name="Talamas J."/>
            <person name="Tchuinga P."/>
            <person name="Tenzing P."/>
            <person name="Tesfaye S."/>
            <person name="Theodore J."/>
            <person name="Thoulutsang Y."/>
            <person name="Topham K."/>
            <person name="Towey S."/>
            <person name="Tsamla T."/>
            <person name="Tsomo N."/>
            <person name="Vallee D."/>
            <person name="Vassiliev H."/>
            <person name="Venkataraman V."/>
            <person name="Vinson J."/>
            <person name="Vo A."/>
            <person name="Wade C."/>
            <person name="Wang S."/>
            <person name="Wangchuk T."/>
            <person name="Wangdi T."/>
            <person name="Whittaker C."/>
            <person name="Wilkinson J."/>
            <person name="Wu Y."/>
            <person name="Wyman D."/>
            <person name="Yadav S."/>
            <person name="Yang S."/>
            <person name="Yang X."/>
            <person name="Yeager S."/>
            <person name="Yee E."/>
            <person name="Young G."/>
            <person name="Zainoun J."/>
            <person name="Zembeck L."/>
            <person name="Zimmer A."/>
            <person name="Zody M."/>
            <person name="Lander E."/>
        </authorList>
    </citation>
    <scope>NUCLEOTIDE SEQUENCE [LARGE SCALE GENOMIC DNA]</scope>
</reference>
<feature type="domain" description="Leprecan-like alpha-helical" evidence="4">
    <location>
        <begin position="2"/>
        <end position="230"/>
    </location>
</feature>
<dbReference type="GO" id="GO:0005783">
    <property type="term" value="C:endoplasmic reticulum"/>
    <property type="evidence" value="ECO:0007669"/>
    <property type="project" value="TreeGrafter"/>
</dbReference>
<evidence type="ECO:0000313" key="5">
    <source>
        <dbReference type="Ensembl" id="ENSCSAVP00000014983.1"/>
    </source>
</evidence>